<reference evidence="4" key="1">
    <citation type="submission" date="2018-11" db="EMBL/GenBank/DDBJ databases">
        <authorList>
            <person name="Alioto T."/>
            <person name="Alioto T."/>
        </authorList>
    </citation>
    <scope>NUCLEOTIDE SEQUENCE</scope>
</reference>
<dbReference type="Gene3D" id="3.40.50.300">
    <property type="entry name" value="P-loop containing nucleotide triphosphate hydrolases"/>
    <property type="match status" value="1"/>
</dbReference>
<dbReference type="InterPro" id="IPR027417">
    <property type="entry name" value="P-loop_NTPase"/>
</dbReference>
<accession>A0A8B6GD90</accession>
<evidence type="ECO:0000313" key="5">
    <source>
        <dbReference type="Proteomes" id="UP000596742"/>
    </source>
</evidence>
<dbReference type="SUPFAM" id="SSF52540">
    <property type="entry name" value="P-loop containing nucleoside triphosphate hydrolases"/>
    <property type="match status" value="1"/>
</dbReference>
<sequence length="1676" mass="193671">MWILVKQTKKPYSAATKKDSKVSFWQNHWIQITILIKRMLYAGIGIILTGVLYRSGIMFIILEFILHISVTMVTSGLMLWWINSVSGNQIPGKYRTTQQGGADIQEDAEAVNGLQGKRNLKVLIEKINFQTFYQDELNLSDVMSRTYKDKFLTLQGVFFDFARNLLFLNHECRDRILHDKMKNMIERGILFERENFRNYIFGCNVTENKITLNPLDLIITLFVCSSPKLKQVLTEKLFACRLAFPFSIPFADNGSLQVQLWPLRSIFLECTVEDHLFSINSADCPCVVVSFLRLGRPSFSKSHLINSLLSNQHNDLFHNKDCPLSEKKRYIGEGTIEATWYVPSMSSDFLSEKTLILNLRGDGMNWEEQRILVSKISTVIVVVVSLNDFKKRQFQFIIRNLYQSNAAIHLVIDPDDADRQKVNEHIELHLKSMGQYGKTKIILLPEKEKQRSHFKCEIKKTLQQSVNAVGTTESLASRVERCKVNIDEQHIDFRTAKDFAVKMMDVINSSNRKEHCLPLQNKPWRVWSQKLKTVNKSSLCPTLQENGKLRQDMIVERQQQLDICEKLGPLMTRFIKSLTDLLPSDIRCRLFISWLKMILAERTSKILCKNKQKHTADLGALENALNKNADNCVLKLLQQERYQIDNRCSDEIIGIEHLLREMGQMYEAVIECEARKDSLQIYLDVLPTIAAKLVMLGEPFELLDGDVMNVPLIWLKAVLKKVTEILGDKRLLTVTVLGKTGTGKSSLLNTLFGSQFPVHTKGALMQLIPLNSQTEKFDFILVIDTEGIHGIQAPDSNQKRKSNEIELTTFVIGLSDAILVNMGEGRIAEQKNALDIVVQSLLRIKLAGKKLNLKQICHFVLQELPDHVDMKRERMNLQNALDDVAKNIICQEKTDDLNSFKDIIDFDCNRNVWFLPLMRNTNEDVKPPTPQYGECVNSIRDSICREVIETRESFLTITDTISRIEDLWNAILKDDFVLSFCSSLEQKAYDHMEGQYQLTSWNLEKYIMEFIVNKAKQKLVICKTRNDLEKAMQTIQIYLSEEVNKKESNLIENLESLIEGSSLKDIMSQWKRGIRERLTKDKNKYVTKAEERIQKIKENVREKQKGCFERVCKEMIINEQIAEQAQQLQTEKITDTLLEEKFNQVWEQRIETLESQDVKIKVLIKDQIMALLQQEFPSDAEFVGQLGLPNTETYGSYNQLVGTIDVFLISTKDPFIEPDSPPEKCRNQTIEVANHIFQKIDTKFAELGLTDIQFDLTYVQEILEIVVSNISEHNLHLNNTYKFDLLPKFQALIMIHAINYATEFFSRRIKVPCEPQTDDYKTTAWCYFKNIARGETEDVIACGFFNAAVVKVIEEQVSELLPMEAQGSVQGILSHGKQTLIKRILIDLAEKEDFMQYKAFIKDPYTYAEKWILELTNRKMFEEHTEDVSLYAQLAKKQVSQILNELGNIVIKAIDDRNTGMSSWVETFVTKNNECNTLALSKDIFVHVENRNVTNLQTFSHALTEEIVEMRRRLFSIYEHDTAVSVQWITNPVSEILDKLWGCLDLCVFCKEPCMITSKDHVMEGKLHECVQHRPLGIGGYKKSDSKKMVVDFCSHKVSGDQKYRHSNGYWLYKEYKEHFPDWEIPPSSDTSKYWIWVMCKFQNELAEMYSMKIPDIEDIPEHWTSYTKQIAIDSL</sequence>
<organism evidence="4 5">
    <name type="scientific">Mytilus galloprovincialis</name>
    <name type="common">Mediterranean mussel</name>
    <dbReference type="NCBI Taxonomy" id="29158"/>
    <lineage>
        <taxon>Eukaryota</taxon>
        <taxon>Metazoa</taxon>
        <taxon>Spiralia</taxon>
        <taxon>Lophotrochozoa</taxon>
        <taxon>Mollusca</taxon>
        <taxon>Bivalvia</taxon>
        <taxon>Autobranchia</taxon>
        <taxon>Pteriomorphia</taxon>
        <taxon>Mytilida</taxon>
        <taxon>Mytiloidea</taxon>
        <taxon>Mytilidae</taxon>
        <taxon>Mytilinae</taxon>
        <taxon>Mytilus</taxon>
    </lineage>
</organism>
<gene>
    <name evidence="4" type="ORF">MGAL_10B025016</name>
</gene>
<dbReference type="EMBL" id="UYJE01008252">
    <property type="protein sequence ID" value="VDI62419.1"/>
    <property type="molecule type" value="Genomic_DNA"/>
</dbReference>
<evidence type="ECO:0000256" key="1">
    <source>
        <dbReference type="ARBA" id="ARBA00006828"/>
    </source>
</evidence>
<dbReference type="PANTHER" id="PTHR14819:SF25">
    <property type="entry name" value="CHROMOSOME UNDETERMINED SCAFFOLD_52, WHOLE GENOME SHOTGUN SEQUENCE"/>
    <property type="match status" value="1"/>
</dbReference>
<dbReference type="PANTHER" id="PTHR14819">
    <property type="entry name" value="GTP-BINDING"/>
    <property type="match status" value="1"/>
</dbReference>
<keyword evidence="2" id="KW-0472">Membrane</keyword>
<evidence type="ECO:0000313" key="4">
    <source>
        <dbReference type="EMBL" id="VDI62419.1"/>
    </source>
</evidence>
<comment type="similarity">
    <text evidence="1">Belongs to the TRAFAC class dynamin-like GTPase superfamily. Very large inducible GTPase (VLIG) family.</text>
</comment>
<dbReference type="InterPro" id="IPR030383">
    <property type="entry name" value="G_VLIG_dom"/>
</dbReference>
<dbReference type="Pfam" id="PF25683">
    <property type="entry name" value="URGCP_GTPase"/>
    <property type="match status" value="1"/>
</dbReference>
<evidence type="ECO:0000256" key="2">
    <source>
        <dbReference type="SAM" id="Phobius"/>
    </source>
</evidence>
<dbReference type="Proteomes" id="UP000596742">
    <property type="component" value="Unassembled WGS sequence"/>
</dbReference>
<dbReference type="InterPro" id="IPR052986">
    <property type="entry name" value="VLIG_GTPase"/>
</dbReference>
<protein>
    <recommendedName>
        <fullName evidence="3">VLIG-type G domain-containing protein</fullName>
    </recommendedName>
</protein>
<dbReference type="GO" id="GO:0005525">
    <property type="term" value="F:GTP binding"/>
    <property type="evidence" value="ECO:0007669"/>
    <property type="project" value="InterPro"/>
</dbReference>
<name>A0A8B6GD90_MYTGA</name>
<feature type="transmembrane region" description="Helical" evidence="2">
    <location>
        <begin position="29"/>
        <end position="53"/>
    </location>
</feature>
<comment type="caution">
    <text evidence="4">The sequence shown here is derived from an EMBL/GenBank/DDBJ whole genome shotgun (WGS) entry which is preliminary data.</text>
</comment>
<feature type="domain" description="VLIG-type G" evidence="3">
    <location>
        <begin position="728"/>
        <end position="965"/>
    </location>
</feature>
<evidence type="ECO:0000259" key="3">
    <source>
        <dbReference type="PROSITE" id="PS51717"/>
    </source>
</evidence>
<keyword evidence="5" id="KW-1185">Reference proteome</keyword>
<dbReference type="Pfam" id="PF25496">
    <property type="entry name" value="URGCP"/>
    <property type="match status" value="1"/>
</dbReference>
<dbReference type="PROSITE" id="PS51717">
    <property type="entry name" value="G_VLIG"/>
    <property type="match status" value="1"/>
</dbReference>
<dbReference type="InterPro" id="IPR057365">
    <property type="entry name" value="URGCP"/>
</dbReference>
<proteinExistence type="inferred from homology"/>
<dbReference type="OrthoDB" id="6175734at2759"/>
<keyword evidence="2" id="KW-0812">Transmembrane</keyword>
<keyword evidence="2" id="KW-1133">Transmembrane helix</keyword>